<dbReference type="GO" id="GO:0042910">
    <property type="term" value="F:xenobiotic transmembrane transporter activity"/>
    <property type="evidence" value="ECO:0007669"/>
    <property type="project" value="TreeGrafter"/>
</dbReference>
<protein>
    <submittedName>
        <fullName evidence="2">RND transporter, Hydrophobe/Amphiphile Efflux-1 (HAE1)/Heavy Metal Efflux (HME) family, permease protein</fullName>
    </submittedName>
</protein>
<feature type="transmembrane region" description="Helical" evidence="1">
    <location>
        <begin position="455"/>
        <end position="477"/>
    </location>
</feature>
<dbReference type="PANTHER" id="PTHR32063:SF0">
    <property type="entry name" value="SWARMING MOTILITY PROTEIN SWRC"/>
    <property type="match status" value="1"/>
</dbReference>
<dbReference type="SUPFAM" id="SSF82693">
    <property type="entry name" value="Multidrug efflux transporter AcrB pore domain, PN1, PN2, PC1 and PC2 subdomains"/>
    <property type="match status" value="2"/>
</dbReference>
<sequence length="1021" mass="117326">MNRKENGFINFGPVTLGMIFLGFVIFGLLSYIRNPVTLFSTVPYPALTISVEYPGADVEDVEQTITVPIEETISNIGGIEVIHSFAERGKTDINIEFQKNVNLQFKSLEIRERIDILSGQFPKEVHKPFLYQYDPDERPVLIITLKSTKYDLIELRRIADFEVKRYLENLEGVSRIVVSGGKIREILVSCDMQKLTGFGLDLLEVQRAIQNHNKPVSIGKIENVGREFKVISSSRLKSINEIQKIPIFLKERNKTIYIEDIADVSFSYRDEESASRVNGSENISIYIYKSSLGNILELSKETRNKLRQLNIADVEFEMIYDQAESIIKTYWNLCITLALGLFLFAFTVQKTKSFHDFKIKTILFLQLVIVFFTIQLILFILKIPFDVVVFSGIVTGFSFWLIIVVHHGEYINAKKQKFTLKSFRAEFITLLAILIAVTVPSYLLDKNTGLPSLKLGLTVVTYLALSYITFTPLIFFLDDSIPHSVKNFTTLPIGHKDKFDAIRNMILKNRFIDLIRTHLTKLQTKLEILKKYKNFILAAKYAGYLIIVLFVIVRFYNIPKELFYSSESQKLLAYIELPSGTGFEFTNSTSKKIENKILAVEGVKEVTSKIEPAHSFLLITLNDDKIGNDEFIEKIREGIGNTNPAFCYISKESDAEQFKEITVDILGDQNEELSKVINNITPRVSKIKGVQEIVLRYKSPREELQVLLDKNKTIESSLSNDEIGNFLKIAIQGGVVTKFLDDNREMDVRVRFSREYRNSQDSLNLFYLKNNTGKYIPLTEIAFTKEAKSPIKTYRKNKKRMLSFSLRSSKVSHSKILTELKNIGSEELPANYQLEIGRNVEKILESENQIYAVLIGSLLFIYMILSSYFESFIKPFAVIISFLVPIFLTFFLLSFIFNALTLPIYLGLLLLASLVSFQIIQKIKFSEVKRTENKWRDLLLLGSLFMPQIFYPVEGGHFLQQLEITLILGFTLSQLFTLRTLNYIQNGKFPEEIKFLKNISSKGVRSVWKLICDRNLRFSRR</sequence>
<feature type="transmembrane region" description="Helical" evidence="1">
    <location>
        <begin position="876"/>
        <end position="897"/>
    </location>
</feature>
<dbReference type="Proteomes" id="UP000012118">
    <property type="component" value="Unassembled WGS sequence"/>
</dbReference>
<dbReference type="Gene3D" id="3.30.2090.10">
    <property type="entry name" value="Multidrug efflux transporter AcrB TolC docking domain, DN and DC subdomains"/>
    <property type="match status" value="2"/>
</dbReference>
<keyword evidence="1" id="KW-1133">Transmembrane helix</keyword>
<name>M6QKW7_9LEPT</name>
<comment type="caution">
    <text evidence="2">The sequence shown here is derived from an EMBL/GenBank/DDBJ whole genome shotgun (WGS) entry which is preliminary data.</text>
</comment>
<evidence type="ECO:0000313" key="2">
    <source>
        <dbReference type="EMBL" id="EMN89517.1"/>
    </source>
</evidence>
<accession>M6QKW7</accession>
<dbReference type="RefSeq" id="WP_004503682.1">
    <property type="nucleotide sequence ID" value="NZ_AHNU02000055.1"/>
</dbReference>
<dbReference type="AlphaFoldDB" id="M6QKW7"/>
<gene>
    <name evidence="2" type="ORF">LEP1GSC108_0011</name>
</gene>
<dbReference type="PANTHER" id="PTHR32063">
    <property type="match status" value="1"/>
</dbReference>
<feature type="transmembrane region" description="Helical" evidence="1">
    <location>
        <begin position="535"/>
        <end position="556"/>
    </location>
</feature>
<evidence type="ECO:0000313" key="3">
    <source>
        <dbReference type="Proteomes" id="UP000012118"/>
    </source>
</evidence>
<dbReference type="EMBL" id="AHNU02000055">
    <property type="protein sequence ID" value="EMN89517.1"/>
    <property type="molecule type" value="Genomic_DNA"/>
</dbReference>
<feature type="transmembrane region" description="Helical" evidence="1">
    <location>
        <begin position="425"/>
        <end position="443"/>
    </location>
</feature>
<dbReference type="Gene3D" id="3.30.70.1320">
    <property type="entry name" value="Multidrug efflux transporter AcrB pore domain like"/>
    <property type="match status" value="1"/>
</dbReference>
<evidence type="ECO:0000256" key="1">
    <source>
        <dbReference type="SAM" id="Phobius"/>
    </source>
</evidence>
<dbReference type="Gene3D" id="3.30.70.1430">
    <property type="entry name" value="Multidrug efflux transporter AcrB pore domain"/>
    <property type="match status" value="2"/>
</dbReference>
<dbReference type="Gene3D" id="3.30.70.1440">
    <property type="entry name" value="Multidrug efflux transporter AcrB pore domain"/>
    <property type="match status" value="1"/>
</dbReference>
<reference evidence="2 3" key="1">
    <citation type="submission" date="2013-01" db="EMBL/GenBank/DDBJ databases">
        <authorList>
            <person name="Harkins D.M."/>
            <person name="Durkin A.S."/>
            <person name="Brinkac L.M."/>
            <person name="Haft D.H."/>
            <person name="Selengut J.D."/>
            <person name="Sanka R."/>
            <person name="DePew J."/>
            <person name="Purushe J."/>
            <person name="Chanthongthip A."/>
            <person name="Lattana O."/>
            <person name="Phetsouvanh R."/>
            <person name="Newton P.N."/>
            <person name="Vinetz J.M."/>
            <person name="Sutton G.G."/>
            <person name="Nierman W.C."/>
            <person name="Fouts D.E."/>
        </authorList>
    </citation>
    <scope>NUCLEOTIDE SEQUENCE [LARGE SCALE GENOMIC DNA]</scope>
    <source>
        <strain evidence="2 3">UI 13098</strain>
    </source>
</reference>
<dbReference type="SUPFAM" id="SSF82866">
    <property type="entry name" value="Multidrug efflux transporter AcrB transmembrane domain"/>
    <property type="match status" value="1"/>
</dbReference>
<proteinExistence type="predicted"/>
<feature type="transmembrane region" description="Helical" evidence="1">
    <location>
        <begin position="850"/>
        <end position="869"/>
    </location>
</feature>
<feature type="transmembrane region" description="Helical" evidence="1">
    <location>
        <begin position="361"/>
        <end position="381"/>
    </location>
</feature>
<keyword evidence="3" id="KW-1185">Reference proteome</keyword>
<dbReference type="Pfam" id="PF00873">
    <property type="entry name" value="ACR_tran"/>
    <property type="match status" value="2"/>
</dbReference>
<keyword evidence="1" id="KW-0472">Membrane</keyword>
<organism evidence="2 3">
    <name type="scientific">Leptospira weilii str. UI 13098</name>
    <dbReference type="NCBI Taxonomy" id="1088542"/>
    <lineage>
        <taxon>Bacteria</taxon>
        <taxon>Pseudomonadati</taxon>
        <taxon>Spirochaetota</taxon>
        <taxon>Spirochaetia</taxon>
        <taxon>Leptospirales</taxon>
        <taxon>Leptospiraceae</taxon>
        <taxon>Leptospira</taxon>
    </lineage>
</organism>
<dbReference type="SUPFAM" id="SSF82714">
    <property type="entry name" value="Multidrug efflux transporter AcrB TolC docking domain, DN and DC subdomains"/>
    <property type="match status" value="2"/>
</dbReference>
<keyword evidence="1" id="KW-0812">Transmembrane</keyword>
<dbReference type="GO" id="GO:0005886">
    <property type="term" value="C:plasma membrane"/>
    <property type="evidence" value="ECO:0007669"/>
    <property type="project" value="TreeGrafter"/>
</dbReference>
<feature type="transmembrane region" description="Helical" evidence="1">
    <location>
        <begin position="903"/>
        <end position="923"/>
    </location>
</feature>
<dbReference type="PRINTS" id="PR00702">
    <property type="entry name" value="ACRIFLAVINRP"/>
</dbReference>
<feature type="transmembrane region" description="Helical" evidence="1">
    <location>
        <begin position="7"/>
        <end position="32"/>
    </location>
</feature>
<dbReference type="InterPro" id="IPR027463">
    <property type="entry name" value="AcrB_DN_DC_subdom"/>
</dbReference>
<dbReference type="Gene3D" id="1.20.1640.10">
    <property type="entry name" value="Multidrug efflux transporter AcrB transmembrane domain"/>
    <property type="match status" value="2"/>
</dbReference>
<feature type="transmembrane region" description="Helical" evidence="1">
    <location>
        <begin position="387"/>
        <end position="405"/>
    </location>
</feature>
<dbReference type="InterPro" id="IPR001036">
    <property type="entry name" value="Acrflvin-R"/>
</dbReference>
<feature type="transmembrane region" description="Helical" evidence="1">
    <location>
        <begin position="330"/>
        <end position="349"/>
    </location>
</feature>